<evidence type="ECO:0000256" key="5">
    <source>
        <dbReference type="ARBA" id="ARBA00025389"/>
    </source>
</evidence>
<dbReference type="PRINTS" id="PR00191">
    <property type="entry name" value="FACTINCAPA"/>
</dbReference>
<evidence type="ECO:0000256" key="1">
    <source>
        <dbReference type="ARBA" id="ARBA00010479"/>
    </source>
</evidence>
<evidence type="ECO:0000256" key="4">
    <source>
        <dbReference type="ARBA" id="ARBA00023203"/>
    </source>
</evidence>
<dbReference type="GO" id="GO:0005934">
    <property type="term" value="C:cellular bud tip"/>
    <property type="evidence" value="ECO:0007669"/>
    <property type="project" value="EnsemblFungi"/>
</dbReference>
<dbReference type="PANTHER" id="PTHR10653">
    <property type="entry name" value="F-ACTIN-CAPPING PROTEIN SUBUNIT ALPHA"/>
    <property type="match status" value="1"/>
</dbReference>
<reference evidence="7 8" key="1">
    <citation type="journal article" date="2014" name="BMC Genomics">
        <title>Genome sequencing of four Aureobasidium pullulans varieties: biotechnological potential, stress tolerance, and description of new species.</title>
        <authorList>
            <person name="Gostin Ar C."/>
            <person name="Ohm R.A."/>
            <person name="Kogej T."/>
            <person name="Sonjak S."/>
            <person name="Turk M."/>
            <person name="Zajc J."/>
            <person name="Zalar P."/>
            <person name="Grube M."/>
            <person name="Sun H."/>
            <person name="Han J."/>
            <person name="Sharma A."/>
            <person name="Chiniquy J."/>
            <person name="Ngan C.Y."/>
            <person name="Lipzen A."/>
            <person name="Barry K."/>
            <person name="Grigoriev I.V."/>
            <person name="Gunde-Cimerman N."/>
        </authorList>
    </citation>
    <scope>NUCLEOTIDE SEQUENCE [LARGE SCALE GENOMIC DNA]</scope>
    <source>
        <strain evidence="7 8">CBS 110374</strain>
    </source>
</reference>
<dbReference type="GO" id="GO:0051015">
    <property type="term" value="F:actin filament binding"/>
    <property type="evidence" value="ECO:0007669"/>
    <property type="project" value="EnsemblFungi"/>
</dbReference>
<evidence type="ECO:0000256" key="3">
    <source>
        <dbReference type="ARBA" id="ARBA00022467"/>
    </source>
</evidence>
<dbReference type="Pfam" id="PF01267">
    <property type="entry name" value="F-actin_cap_A"/>
    <property type="match status" value="1"/>
</dbReference>
<dbReference type="GO" id="GO:0000131">
    <property type="term" value="C:incipient cellular bud site"/>
    <property type="evidence" value="ECO:0007669"/>
    <property type="project" value="EnsemblFungi"/>
</dbReference>
<dbReference type="InterPro" id="IPR042276">
    <property type="entry name" value="CapZ_alpha/beta_2"/>
</dbReference>
<protein>
    <recommendedName>
        <fullName evidence="2 6">F-actin-capping protein subunit alpha</fullName>
    </recommendedName>
</protein>
<organism evidence="7 8">
    <name type="scientific">Aureobasidium melanogenum (strain CBS 110374)</name>
    <name type="common">Aureobasidium pullulans var. melanogenum</name>
    <dbReference type="NCBI Taxonomy" id="1043003"/>
    <lineage>
        <taxon>Eukaryota</taxon>
        <taxon>Fungi</taxon>
        <taxon>Dikarya</taxon>
        <taxon>Ascomycota</taxon>
        <taxon>Pezizomycotina</taxon>
        <taxon>Dothideomycetes</taxon>
        <taxon>Dothideomycetidae</taxon>
        <taxon>Dothideales</taxon>
        <taxon>Saccotheciaceae</taxon>
        <taxon>Aureobasidium</taxon>
    </lineage>
</organism>
<dbReference type="GO" id="GO:1904600">
    <property type="term" value="P:mating projection actin fusion focus assembly"/>
    <property type="evidence" value="ECO:0007669"/>
    <property type="project" value="EnsemblFungi"/>
</dbReference>
<dbReference type="GO" id="GO:0110085">
    <property type="term" value="C:mitotic actomyosin contractile ring"/>
    <property type="evidence" value="ECO:0007669"/>
    <property type="project" value="EnsemblFungi"/>
</dbReference>
<keyword evidence="4 6" id="KW-0009">Actin-binding</keyword>
<dbReference type="InterPro" id="IPR042489">
    <property type="entry name" value="CapZ_alpha_1"/>
</dbReference>
<dbReference type="HOGENOM" id="CLU_045161_0_0_1"/>
<dbReference type="GO" id="GO:0008290">
    <property type="term" value="C:F-actin capping protein complex"/>
    <property type="evidence" value="ECO:0007669"/>
    <property type="project" value="UniProtKB-UniRule"/>
</dbReference>
<comment type="similarity">
    <text evidence="1 6">Belongs to the F-actin-capping protein alpha subunit family.</text>
</comment>
<accession>A0A074WG58</accession>
<dbReference type="SUPFAM" id="SSF90096">
    <property type="entry name" value="Subunits of heterodimeric actin filament capping protein Capz"/>
    <property type="match status" value="1"/>
</dbReference>
<keyword evidence="3 6" id="KW-0117">Actin capping</keyword>
<dbReference type="PANTHER" id="PTHR10653:SF0">
    <property type="entry name" value="F-ACTIN-CAPPING PROTEIN SUBUNIT ALPHA"/>
    <property type="match status" value="1"/>
</dbReference>
<evidence type="ECO:0000256" key="2">
    <source>
        <dbReference type="ARBA" id="ARBA00014038"/>
    </source>
</evidence>
<dbReference type="Gene3D" id="3.90.1150.210">
    <property type="entry name" value="F-actin capping protein, beta subunit"/>
    <property type="match status" value="1"/>
</dbReference>
<sequence>MSSTQIASSFVEDAPPGELSNVITDIKALTPSESSLISNITPALTKYHETQYSTVKLPGSSGSVLVSEYNSLGNSRYYDSANNTAFDFDPVEQKATNAQSHSLDSQNADLIQKLHKALRAHADEHYPAATIGVFPAENDSKIALVLVSNKYSPNNFWNGRWRAHYLFSPSNSSLSGAINIDVHYYEDGNVRLQTSKPVSISSASDAVREIAKVEKSYQTEVNQAFTKLNEGAFKGLRRQLPVTRQKVEWEKISGYRLGQDIGGGRSR</sequence>
<dbReference type="GO" id="GO:0030479">
    <property type="term" value="C:actin cortical patch"/>
    <property type="evidence" value="ECO:0007669"/>
    <property type="project" value="EnsemblFungi"/>
</dbReference>
<dbReference type="PROSITE" id="PS00749">
    <property type="entry name" value="F_ACTIN_CAPPING_A_2"/>
    <property type="match status" value="1"/>
</dbReference>
<dbReference type="InterPro" id="IPR017865">
    <property type="entry name" value="F-actin_cap_asu_CS"/>
</dbReference>
<comment type="function">
    <text evidence="5 6">F-actin-capping proteins bind in a Ca(2+)-independent manner to the fast growing ends of actin filaments (barbed end) thereby blocking the exchange of subunits at these ends. Unlike other capping proteins (such as gelsolin and severin), these proteins do not sever actin filaments.</text>
</comment>
<dbReference type="GO" id="GO:0051016">
    <property type="term" value="P:barbed-end actin filament capping"/>
    <property type="evidence" value="ECO:0007669"/>
    <property type="project" value="UniProtKB-UniRule"/>
</dbReference>
<keyword evidence="8" id="KW-1185">Reference proteome</keyword>
<dbReference type="EMBL" id="KL584838">
    <property type="protein sequence ID" value="KEQ61466.1"/>
    <property type="molecule type" value="Genomic_DNA"/>
</dbReference>
<evidence type="ECO:0000313" key="7">
    <source>
        <dbReference type="EMBL" id="KEQ61466.1"/>
    </source>
</evidence>
<name>A0A074WG58_AURM1</name>
<evidence type="ECO:0000256" key="6">
    <source>
        <dbReference type="RuleBase" id="RU365077"/>
    </source>
</evidence>
<dbReference type="RefSeq" id="XP_040878489.1">
    <property type="nucleotide sequence ID" value="XM_041024930.1"/>
</dbReference>
<dbReference type="GO" id="GO:0044396">
    <property type="term" value="P:actin cortical patch organization"/>
    <property type="evidence" value="ECO:0007669"/>
    <property type="project" value="EnsemblFungi"/>
</dbReference>
<dbReference type="InterPro" id="IPR037282">
    <property type="entry name" value="CapZ_alpha/beta"/>
</dbReference>
<proteinExistence type="inferred from homology"/>
<dbReference type="Gene3D" id="3.30.1140.60">
    <property type="entry name" value="F-actin capping protein, alpha subunit"/>
    <property type="match status" value="1"/>
</dbReference>
<dbReference type="InterPro" id="IPR002189">
    <property type="entry name" value="CapZ_alpha"/>
</dbReference>
<dbReference type="PROSITE" id="PS00748">
    <property type="entry name" value="F_ACTIN_CAPPING_A_1"/>
    <property type="match status" value="1"/>
</dbReference>
<dbReference type="STRING" id="1043003.A0A074WG58"/>
<dbReference type="Proteomes" id="UP000030672">
    <property type="component" value="Unassembled WGS sequence"/>
</dbReference>
<dbReference type="GeneID" id="63918303"/>
<dbReference type="GO" id="GO:1902404">
    <property type="term" value="P:mitotic actomyosin contractile ring contraction"/>
    <property type="evidence" value="ECO:0007669"/>
    <property type="project" value="EnsemblFungi"/>
</dbReference>
<gene>
    <name evidence="7" type="ORF">M437DRAFT_67401</name>
</gene>
<dbReference type="GO" id="GO:1903475">
    <property type="term" value="P:mitotic actomyosin contractile ring assembly"/>
    <property type="evidence" value="ECO:0007669"/>
    <property type="project" value="EnsemblFungi"/>
</dbReference>
<dbReference type="FunFam" id="3.90.1150.210:FF:000003">
    <property type="entry name" value="F-actin-capping protein subunit alpha"/>
    <property type="match status" value="1"/>
</dbReference>
<comment type="subunit">
    <text evidence="6">Heterodimer of an alpha and a beta subunit.</text>
</comment>
<evidence type="ECO:0000313" key="8">
    <source>
        <dbReference type="Proteomes" id="UP000030672"/>
    </source>
</evidence>
<dbReference type="AlphaFoldDB" id="A0A074WG58"/>